<accession>B8MC27</accession>
<feature type="coiled-coil region" evidence="6">
    <location>
        <begin position="70"/>
        <end position="104"/>
    </location>
</feature>
<dbReference type="SUPFAM" id="SSF57701">
    <property type="entry name" value="Zn2/Cys6 DNA-binding domain"/>
    <property type="match status" value="1"/>
</dbReference>
<sequence>MFSTFPAHEDPRTTTNGSKSSTRPRRRQVARACDWCRINRVKCDDKLPCQNCQNRGGHCSISRPVEATSLPAANRDIQRLRSKVKDLQEQLQIARQEATQAQMHQAQIQTPFQSNHTTPSLYTSPDAVNDSTIVTEQDPGLVVTKGWQGLRDLGTRIGELYYGPRSSSYFLARVSRYVSSTLNESLGNINLKPFLVDIDYEAFSKWRQQPQSDAPEYAEGLTRIQQEYYLNLLWQAFHCVYPILSEPKFNRYYDSLWTSDTAPDRATRKPSALVDILLAVYSHLLDYLPLQHLPVNTAHSNLGTTLRIAQALKLHLQPEGTSLEDQAHLRRIWNVIYRLDAQLSMNLGRPTLVQHFELENDQSEKALLSGTSLLSTFEEISCLSFHNQCTKLISAVQGTQVAFEANCSQLLVDGNNVNGDIHDNPRTTEALAEFFGRKTMPVREWVQGVPEPLKCARRGEGVSFSTDRSPLNLDTYIPLWLQRQRLLLELLYHHLQISLLRQFLRFPPVAVSLTPLADGLGISCVYHAITITNILHQVLSETDLLHGWFHVYQFQWDAVLCTLGFVLANPEFGDCWRAFSAAASAALLISDLNKCMDRVIDAFRRDLMGKRCSSAASQKDSASSIPLNETVLQTLSELYLSPTATASSLGLAHVWPDHSLPALGIASETLVTTTDTPTVPTAIDDLQWMQGNLESWTDFTV</sequence>
<dbReference type="OrthoDB" id="2283488at2759"/>
<dbReference type="GO" id="GO:0000981">
    <property type="term" value="F:DNA-binding transcription factor activity, RNA polymerase II-specific"/>
    <property type="evidence" value="ECO:0007669"/>
    <property type="project" value="InterPro"/>
</dbReference>
<dbReference type="PANTHER" id="PTHR46910">
    <property type="entry name" value="TRANSCRIPTION FACTOR PDR1"/>
    <property type="match status" value="1"/>
</dbReference>
<keyword evidence="3" id="KW-0238">DNA-binding</keyword>
<keyword evidence="10" id="KW-1185">Reference proteome</keyword>
<dbReference type="HOGENOM" id="CLU_393384_0_0_1"/>
<organism evidence="9 10">
    <name type="scientific">Talaromyces stipitatus (strain ATCC 10500 / CBS 375.48 / QM 6759 / NRRL 1006)</name>
    <name type="common">Penicillium stipitatum</name>
    <dbReference type="NCBI Taxonomy" id="441959"/>
    <lineage>
        <taxon>Eukaryota</taxon>
        <taxon>Fungi</taxon>
        <taxon>Dikarya</taxon>
        <taxon>Ascomycota</taxon>
        <taxon>Pezizomycotina</taxon>
        <taxon>Eurotiomycetes</taxon>
        <taxon>Eurotiomycetidae</taxon>
        <taxon>Eurotiales</taxon>
        <taxon>Trichocomaceae</taxon>
        <taxon>Talaromyces</taxon>
        <taxon>Talaromyces sect. Talaromyces</taxon>
    </lineage>
</organism>
<dbReference type="PhylomeDB" id="B8MC27"/>
<evidence type="ECO:0000313" key="9">
    <source>
        <dbReference type="EMBL" id="EED18473.1"/>
    </source>
</evidence>
<evidence type="ECO:0000259" key="8">
    <source>
        <dbReference type="PROSITE" id="PS50048"/>
    </source>
</evidence>
<dbReference type="CDD" id="cd12148">
    <property type="entry name" value="fungal_TF_MHR"/>
    <property type="match status" value="1"/>
</dbReference>
<dbReference type="VEuPathDB" id="FungiDB:TSTA_122090"/>
<dbReference type="SMART" id="SM00066">
    <property type="entry name" value="GAL4"/>
    <property type="match status" value="1"/>
</dbReference>
<dbReference type="InParanoid" id="B8MC27"/>
<evidence type="ECO:0000256" key="4">
    <source>
        <dbReference type="ARBA" id="ARBA00023163"/>
    </source>
</evidence>
<dbReference type="eggNOG" id="ENOG502SIGA">
    <property type="taxonomic scope" value="Eukaryota"/>
</dbReference>
<dbReference type="InterPro" id="IPR007219">
    <property type="entry name" value="XnlR_reg_dom"/>
</dbReference>
<dbReference type="PANTHER" id="PTHR46910:SF17">
    <property type="entry name" value="SCFA-RELATED"/>
    <property type="match status" value="1"/>
</dbReference>
<dbReference type="Pfam" id="PF00172">
    <property type="entry name" value="Zn_clus"/>
    <property type="match status" value="1"/>
</dbReference>
<evidence type="ECO:0000256" key="2">
    <source>
        <dbReference type="ARBA" id="ARBA00023015"/>
    </source>
</evidence>
<dbReference type="InterPro" id="IPR001138">
    <property type="entry name" value="Zn2Cys6_DnaBD"/>
</dbReference>
<dbReference type="EMBL" id="EQ962655">
    <property type="protein sequence ID" value="EED18473.1"/>
    <property type="molecule type" value="Genomic_DNA"/>
</dbReference>
<evidence type="ECO:0000256" key="3">
    <source>
        <dbReference type="ARBA" id="ARBA00023125"/>
    </source>
</evidence>
<evidence type="ECO:0000256" key="1">
    <source>
        <dbReference type="ARBA" id="ARBA00022723"/>
    </source>
</evidence>
<gene>
    <name evidence="9" type="ORF">TSTA_122090</name>
</gene>
<keyword evidence="2" id="KW-0805">Transcription regulation</keyword>
<feature type="region of interest" description="Disordered" evidence="7">
    <location>
        <begin position="1"/>
        <end position="26"/>
    </location>
</feature>
<proteinExistence type="predicted"/>
<keyword evidence="5" id="KW-0539">Nucleus</keyword>
<dbReference type="PROSITE" id="PS50048">
    <property type="entry name" value="ZN2_CY6_FUNGAL_2"/>
    <property type="match status" value="1"/>
</dbReference>
<evidence type="ECO:0000256" key="6">
    <source>
        <dbReference type="SAM" id="Coils"/>
    </source>
</evidence>
<dbReference type="InterPro" id="IPR050987">
    <property type="entry name" value="AtrR-like"/>
</dbReference>
<evidence type="ECO:0000256" key="5">
    <source>
        <dbReference type="ARBA" id="ARBA00023242"/>
    </source>
</evidence>
<dbReference type="OMA" id="CDWCRLN"/>
<dbReference type="GeneID" id="8105495"/>
<dbReference type="Pfam" id="PF04082">
    <property type="entry name" value="Fungal_trans"/>
    <property type="match status" value="1"/>
</dbReference>
<dbReference type="GO" id="GO:0006351">
    <property type="term" value="P:DNA-templated transcription"/>
    <property type="evidence" value="ECO:0007669"/>
    <property type="project" value="InterPro"/>
</dbReference>
<dbReference type="GO" id="GO:0008270">
    <property type="term" value="F:zinc ion binding"/>
    <property type="evidence" value="ECO:0007669"/>
    <property type="project" value="InterPro"/>
</dbReference>
<dbReference type="AlphaFoldDB" id="B8MC27"/>
<reference evidence="10" key="1">
    <citation type="journal article" date="2015" name="Genome Announc.">
        <title>Genome sequence of the AIDS-associated pathogen Penicillium marneffei (ATCC18224) and its near taxonomic relative Talaromyces stipitatus (ATCC10500).</title>
        <authorList>
            <person name="Nierman W.C."/>
            <person name="Fedorova-Abrams N.D."/>
            <person name="Andrianopoulos A."/>
        </authorList>
    </citation>
    <scope>NUCLEOTIDE SEQUENCE [LARGE SCALE GENOMIC DNA]</scope>
    <source>
        <strain evidence="10">ATCC 10500 / CBS 375.48 / QM 6759 / NRRL 1006</strain>
    </source>
</reference>
<evidence type="ECO:0000256" key="7">
    <source>
        <dbReference type="SAM" id="MobiDB-lite"/>
    </source>
</evidence>
<dbReference type="SMART" id="SM00906">
    <property type="entry name" value="Fungal_trans"/>
    <property type="match status" value="1"/>
</dbReference>
<dbReference type="GO" id="GO:0003677">
    <property type="term" value="F:DNA binding"/>
    <property type="evidence" value="ECO:0007669"/>
    <property type="project" value="UniProtKB-KW"/>
</dbReference>
<protein>
    <recommendedName>
        <fullName evidence="8">Zn(2)-C6 fungal-type domain-containing protein</fullName>
    </recommendedName>
</protein>
<keyword evidence="4" id="KW-0804">Transcription</keyword>
<evidence type="ECO:0000313" key="10">
    <source>
        <dbReference type="Proteomes" id="UP000001745"/>
    </source>
</evidence>
<keyword evidence="6" id="KW-0175">Coiled coil</keyword>
<dbReference type="PROSITE" id="PS00463">
    <property type="entry name" value="ZN2_CY6_FUNGAL_1"/>
    <property type="match status" value="1"/>
</dbReference>
<dbReference type="Proteomes" id="UP000001745">
    <property type="component" value="Unassembled WGS sequence"/>
</dbReference>
<dbReference type="CDD" id="cd00067">
    <property type="entry name" value="GAL4"/>
    <property type="match status" value="1"/>
</dbReference>
<name>B8MC27_TALSN</name>
<dbReference type="InterPro" id="IPR036864">
    <property type="entry name" value="Zn2-C6_fun-type_DNA-bd_sf"/>
</dbReference>
<feature type="domain" description="Zn(2)-C6 fungal-type" evidence="8">
    <location>
        <begin position="32"/>
        <end position="61"/>
    </location>
</feature>
<dbReference type="RefSeq" id="XP_002482465.1">
    <property type="nucleotide sequence ID" value="XM_002482420.1"/>
</dbReference>
<keyword evidence="1" id="KW-0479">Metal-binding</keyword>
<dbReference type="Gene3D" id="4.10.240.10">
    <property type="entry name" value="Zn(2)-C6 fungal-type DNA-binding domain"/>
    <property type="match status" value="1"/>
</dbReference>